<accession>A0A8T0EH98</accession>
<reference evidence="1" key="1">
    <citation type="journal article" date="2020" name="bioRxiv">
        <title>Chromosome-level reference genome of the European wasp spider Argiope bruennichi: a resource for studies on range expansion and evolutionary adaptation.</title>
        <authorList>
            <person name="Sheffer M.M."/>
            <person name="Hoppe A."/>
            <person name="Krehenwinkel H."/>
            <person name="Uhl G."/>
            <person name="Kuss A.W."/>
            <person name="Jensen L."/>
            <person name="Jensen C."/>
            <person name="Gillespie R.G."/>
            <person name="Hoff K.J."/>
            <person name="Prost S."/>
        </authorList>
    </citation>
    <scope>NUCLEOTIDE SEQUENCE</scope>
</reference>
<dbReference type="PANTHER" id="PTHR10492:SF57">
    <property type="entry name" value="ATP-DEPENDENT DNA HELICASE"/>
    <property type="match status" value="1"/>
</dbReference>
<dbReference type="PANTHER" id="PTHR10492">
    <property type="match status" value="1"/>
</dbReference>
<keyword evidence="2" id="KW-1185">Reference proteome</keyword>
<comment type="caution">
    <text evidence="1">The sequence shown here is derived from an EMBL/GenBank/DDBJ whole genome shotgun (WGS) entry which is preliminary data.</text>
</comment>
<proteinExistence type="predicted"/>
<dbReference type="EMBL" id="JABXBU010002227">
    <property type="protein sequence ID" value="KAF8773150.1"/>
    <property type="molecule type" value="Genomic_DNA"/>
</dbReference>
<protein>
    <recommendedName>
        <fullName evidence="3">Helitron helicase-like domain-containing protein</fullName>
    </recommendedName>
</protein>
<name>A0A8T0EH98_ARGBR</name>
<organism evidence="1 2">
    <name type="scientific">Argiope bruennichi</name>
    <name type="common">Wasp spider</name>
    <name type="synonym">Aranea bruennichi</name>
    <dbReference type="NCBI Taxonomy" id="94029"/>
    <lineage>
        <taxon>Eukaryota</taxon>
        <taxon>Metazoa</taxon>
        <taxon>Ecdysozoa</taxon>
        <taxon>Arthropoda</taxon>
        <taxon>Chelicerata</taxon>
        <taxon>Arachnida</taxon>
        <taxon>Araneae</taxon>
        <taxon>Araneomorphae</taxon>
        <taxon>Entelegynae</taxon>
        <taxon>Araneoidea</taxon>
        <taxon>Araneidae</taxon>
        <taxon>Argiope</taxon>
    </lineage>
</organism>
<evidence type="ECO:0008006" key="3">
    <source>
        <dbReference type="Google" id="ProtNLM"/>
    </source>
</evidence>
<reference evidence="1" key="2">
    <citation type="submission" date="2020-06" db="EMBL/GenBank/DDBJ databases">
        <authorList>
            <person name="Sheffer M."/>
        </authorList>
    </citation>
    <scope>NUCLEOTIDE SEQUENCE</scope>
</reference>
<sequence>MYVIEWQKRGFPYAHILIWLKTKIHAAQIDDVISAEIPNPEDQLLFDIVTKTMVHGSCGAMNPESLCILDNKCSKKFPRELVHETSNGDDRCPQYRCRKPEDGSHTTTIRMRNIDVEIDNRWIVTYSPLLSKAFKAHINVEYCHSAKSIKCICKYINKGNDMALVSIDRPDARNDEVSQSEMLQFATSLKHLPKLFGVVDNSNRILEASQTLKLQLPYSTATKPFIHRENRLIFHPPLINHTSWRENA</sequence>
<gene>
    <name evidence="1" type="ORF">HNY73_015833</name>
</gene>
<dbReference type="AlphaFoldDB" id="A0A8T0EH98"/>
<evidence type="ECO:0000313" key="2">
    <source>
        <dbReference type="Proteomes" id="UP000807504"/>
    </source>
</evidence>
<evidence type="ECO:0000313" key="1">
    <source>
        <dbReference type="EMBL" id="KAF8773150.1"/>
    </source>
</evidence>
<dbReference type="Proteomes" id="UP000807504">
    <property type="component" value="Unassembled WGS sequence"/>
</dbReference>